<keyword evidence="9" id="KW-1185">Reference proteome</keyword>
<keyword evidence="2" id="KW-0719">Serine esterase</keyword>
<keyword evidence="6" id="KW-0812">Transmembrane</keyword>
<dbReference type="PROSITE" id="PS00941">
    <property type="entry name" value="CARBOXYLESTERASE_B_2"/>
    <property type="match status" value="1"/>
</dbReference>
<dbReference type="InterPro" id="IPR019826">
    <property type="entry name" value="Carboxylesterase_B_AS"/>
</dbReference>
<dbReference type="Pfam" id="PF00135">
    <property type="entry name" value="COesterase"/>
    <property type="match status" value="1"/>
</dbReference>
<keyword evidence="6" id="KW-0472">Membrane</keyword>
<sequence>MIIFIALKSISYFILKMWAVSITCILFLSAVICNPVVRITNGAIRGQTLKSRDGRDFYSFTSIPYAKPPINELRFKPPETVDSWDGILDATKESNMCIQTNHFFPSISHLILGEEDCLYLNVYTPNINGKLPVMFWIHGGGFLAGHSGSNIFGAEYFMDKDVVLVSINYRLGLFGFISTEDDVIPGNYGLKDQVLALRWVQENIAKFGGDPGQVTIFGESAGGASTGYHLLSPLSKGLFHKAILQSGTPLCRWAVAPPGLIRKRTEALAVIAGCHFNTSEEILNCLKQLPANYIVELHNKFVEWVIHPCIIFPPVVESCDSNQESFLCNHPFIDFKQESFVPTIIGLNSGEGGVFVSNLFNETSLQYPELSTDFNRLLPILLMYKHVSMPKHLDEISNRIIERYFPSGKIENDSHLDTVKMLGEGIFITCAMDMSIKLSSPVYFYLFDYKNNEFSFNQLYGDCKKPLGVSHADELISLFSMKELNPKGLNENEIEMSKLMVNIWVKFASSKIPTIDGTDNGKIWPEFTSIRESLLLHIDSVQPKIIKNPLEKEYTFWSGLPLVSLLNKSIPPIDLNIKDEF</sequence>
<dbReference type="PROSITE" id="PS00122">
    <property type="entry name" value="CARBOXYLESTERASE_B_1"/>
    <property type="match status" value="1"/>
</dbReference>
<keyword evidence="6" id="KW-1133">Transmembrane helix</keyword>
<keyword evidence="3 5" id="KW-0378">Hydrolase</keyword>
<evidence type="ECO:0000256" key="4">
    <source>
        <dbReference type="ARBA" id="ARBA00023180"/>
    </source>
</evidence>
<accession>A0A6G0YGP9</accession>
<feature type="transmembrane region" description="Helical" evidence="6">
    <location>
        <begin position="12"/>
        <end position="32"/>
    </location>
</feature>
<dbReference type="InterPro" id="IPR002018">
    <property type="entry name" value="CarbesteraseB"/>
</dbReference>
<dbReference type="InterPro" id="IPR029058">
    <property type="entry name" value="AB_hydrolase_fold"/>
</dbReference>
<dbReference type="EMBL" id="VUJU01004162">
    <property type="protein sequence ID" value="KAF0755371.1"/>
    <property type="molecule type" value="Genomic_DNA"/>
</dbReference>
<dbReference type="EC" id="3.1.1.-" evidence="5"/>
<dbReference type="CDD" id="cd00312">
    <property type="entry name" value="Esterase_lipase"/>
    <property type="match status" value="1"/>
</dbReference>
<gene>
    <name evidence="8" type="ORF">FWK35_00021979</name>
</gene>
<name>A0A6G0YGP9_APHCR</name>
<evidence type="ECO:0000256" key="6">
    <source>
        <dbReference type="SAM" id="Phobius"/>
    </source>
</evidence>
<dbReference type="AlphaFoldDB" id="A0A6G0YGP9"/>
<dbReference type="PANTHER" id="PTHR43142:SF1">
    <property type="entry name" value="CARBOXYLIC ESTER HYDROLASE"/>
    <property type="match status" value="1"/>
</dbReference>
<feature type="domain" description="Carboxylesterase type B" evidence="7">
    <location>
        <begin position="34"/>
        <end position="557"/>
    </location>
</feature>
<protein>
    <recommendedName>
        <fullName evidence="5">Carboxylic ester hydrolase</fullName>
        <ecNumber evidence="5">3.1.1.-</ecNumber>
    </recommendedName>
</protein>
<dbReference type="GO" id="GO:0052689">
    <property type="term" value="F:carboxylic ester hydrolase activity"/>
    <property type="evidence" value="ECO:0007669"/>
    <property type="project" value="UniProtKB-KW"/>
</dbReference>
<dbReference type="OrthoDB" id="8174896at2759"/>
<evidence type="ECO:0000256" key="1">
    <source>
        <dbReference type="ARBA" id="ARBA00005964"/>
    </source>
</evidence>
<comment type="caution">
    <text evidence="8">The sequence shown here is derived from an EMBL/GenBank/DDBJ whole genome shotgun (WGS) entry which is preliminary data.</text>
</comment>
<dbReference type="Gene3D" id="3.40.50.1820">
    <property type="entry name" value="alpha/beta hydrolase"/>
    <property type="match status" value="1"/>
</dbReference>
<evidence type="ECO:0000256" key="3">
    <source>
        <dbReference type="ARBA" id="ARBA00022801"/>
    </source>
</evidence>
<keyword evidence="4" id="KW-0325">Glycoprotein</keyword>
<evidence type="ECO:0000256" key="2">
    <source>
        <dbReference type="ARBA" id="ARBA00022487"/>
    </source>
</evidence>
<dbReference type="Proteomes" id="UP000478052">
    <property type="component" value="Unassembled WGS sequence"/>
</dbReference>
<proteinExistence type="inferred from homology"/>
<evidence type="ECO:0000313" key="8">
    <source>
        <dbReference type="EMBL" id="KAF0755371.1"/>
    </source>
</evidence>
<evidence type="ECO:0000256" key="5">
    <source>
        <dbReference type="RuleBase" id="RU361235"/>
    </source>
</evidence>
<dbReference type="SUPFAM" id="SSF53474">
    <property type="entry name" value="alpha/beta-Hydrolases"/>
    <property type="match status" value="1"/>
</dbReference>
<dbReference type="PANTHER" id="PTHR43142">
    <property type="entry name" value="CARBOXYLIC ESTER HYDROLASE"/>
    <property type="match status" value="1"/>
</dbReference>
<dbReference type="InterPro" id="IPR019819">
    <property type="entry name" value="Carboxylesterase_B_CS"/>
</dbReference>
<evidence type="ECO:0000313" key="9">
    <source>
        <dbReference type="Proteomes" id="UP000478052"/>
    </source>
</evidence>
<reference evidence="8 9" key="1">
    <citation type="submission" date="2019-08" db="EMBL/GenBank/DDBJ databases">
        <title>Whole genome of Aphis craccivora.</title>
        <authorList>
            <person name="Voronova N.V."/>
            <person name="Shulinski R.S."/>
            <person name="Bandarenka Y.V."/>
            <person name="Zhorov D.G."/>
            <person name="Warner D."/>
        </authorList>
    </citation>
    <scope>NUCLEOTIDE SEQUENCE [LARGE SCALE GENOMIC DNA]</scope>
    <source>
        <strain evidence="8">180601</strain>
        <tissue evidence="8">Whole Body</tissue>
    </source>
</reference>
<comment type="similarity">
    <text evidence="1 5">Belongs to the type-B carboxylesterase/lipase family.</text>
</comment>
<evidence type="ECO:0000259" key="7">
    <source>
        <dbReference type="Pfam" id="PF00135"/>
    </source>
</evidence>
<organism evidence="8 9">
    <name type="scientific">Aphis craccivora</name>
    <name type="common">Cowpea aphid</name>
    <dbReference type="NCBI Taxonomy" id="307492"/>
    <lineage>
        <taxon>Eukaryota</taxon>
        <taxon>Metazoa</taxon>
        <taxon>Ecdysozoa</taxon>
        <taxon>Arthropoda</taxon>
        <taxon>Hexapoda</taxon>
        <taxon>Insecta</taxon>
        <taxon>Pterygota</taxon>
        <taxon>Neoptera</taxon>
        <taxon>Paraneoptera</taxon>
        <taxon>Hemiptera</taxon>
        <taxon>Sternorrhyncha</taxon>
        <taxon>Aphidomorpha</taxon>
        <taxon>Aphidoidea</taxon>
        <taxon>Aphididae</taxon>
        <taxon>Aphidini</taxon>
        <taxon>Aphis</taxon>
        <taxon>Aphis</taxon>
    </lineage>
</organism>